<accession>A0A5P1FHV9</accession>
<keyword evidence="7" id="KW-1185">Reference proteome</keyword>
<dbReference type="Proteomes" id="UP000243459">
    <property type="component" value="Chromosome 3"/>
</dbReference>
<dbReference type="Pfam" id="PF12796">
    <property type="entry name" value="Ank_2"/>
    <property type="match status" value="1"/>
</dbReference>
<feature type="compositionally biased region" description="Polar residues" evidence="5">
    <location>
        <begin position="20"/>
        <end position="38"/>
    </location>
</feature>
<dbReference type="AlphaFoldDB" id="A0A5P1FHV9"/>
<feature type="region of interest" description="Disordered" evidence="5">
    <location>
        <begin position="1"/>
        <end position="38"/>
    </location>
</feature>
<evidence type="ECO:0000256" key="1">
    <source>
        <dbReference type="ARBA" id="ARBA00022723"/>
    </source>
</evidence>
<evidence type="ECO:0000256" key="3">
    <source>
        <dbReference type="ARBA" id="ARBA00022833"/>
    </source>
</evidence>
<dbReference type="PANTHER" id="PTHR14493">
    <property type="entry name" value="UNKEMPT FAMILY MEMBER"/>
    <property type="match status" value="1"/>
</dbReference>
<dbReference type="PANTHER" id="PTHR14493:SF153">
    <property type="entry name" value="ZINC FINGER CCCH DOMAIN-CONTAINING PROTEIN 24"/>
    <property type="match status" value="1"/>
</dbReference>
<dbReference type="InterPro" id="IPR045234">
    <property type="entry name" value="Unkempt-like"/>
</dbReference>
<dbReference type="InterPro" id="IPR036770">
    <property type="entry name" value="Ankyrin_rpt-contain_sf"/>
</dbReference>
<gene>
    <name evidence="6" type="ORF">A4U43_C03F25380</name>
</gene>
<sequence length="169" mass="18294">MCGGPERIKPSSSSSTSSSDNYLQKTMDSNGNNHNVTVETDDSFGSLLELAANNDLDGFQKLLDRDPSAIDEIGLWYGRKKGCNQMVLQHRTPLMVAATYGSLDVLNLILSVSGANVNRSSSEDKTTALHCAAAMPSSPCCLPEPILMLKMLMGSVPLMLLLFPRDWPT</sequence>
<dbReference type="SMART" id="SM00248">
    <property type="entry name" value="ANK"/>
    <property type="match status" value="3"/>
</dbReference>
<proteinExistence type="predicted"/>
<keyword evidence="2" id="KW-0863">Zinc-finger</keyword>
<dbReference type="InterPro" id="IPR002110">
    <property type="entry name" value="Ankyrin_rpt"/>
</dbReference>
<evidence type="ECO:0000256" key="5">
    <source>
        <dbReference type="SAM" id="MobiDB-lite"/>
    </source>
</evidence>
<dbReference type="SUPFAM" id="SSF48403">
    <property type="entry name" value="Ankyrin repeat"/>
    <property type="match status" value="1"/>
</dbReference>
<dbReference type="OMA" id="ECHYINE"/>
<keyword evidence="3" id="KW-0862">Zinc</keyword>
<evidence type="ECO:0000313" key="7">
    <source>
        <dbReference type="Proteomes" id="UP000243459"/>
    </source>
</evidence>
<evidence type="ECO:0000256" key="2">
    <source>
        <dbReference type="ARBA" id="ARBA00022771"/>
    </source>
</evidence>
<dbReference type="PROSITE" id="PS50088">
    <property type="entry name" value="ANK_REPEAT"/>
    <property type="match status" value="1"/>
</dbReference>
<dbReference type="Gene3D" id="1.25.40.20">
    <property type="entry name" value="Ankyrin repeat-containing domain"/>
    <property type="match status" value="1"/>
</dbReference>
<protein>
    <submittedName>
        <fullName evidence="6">Uncharacterized protein</fullName>
    </submittedName>
</protein>
<dbReference type="GO" id="GO:0008270">
    <property type="term" value="F:zinc ion binding"/>
    <property type="evidence" value="ECO:0007669"/>
    <property type="project" value="UniProtKB-KW"/>
</dbReference>
<name>A0A5P1FHV9_ASPOF</name>
<dbReference type="EMBL" id="CM007383">
    <property type="protein sequence ID" value="ONK76231.1"/>
    <property type="molecule type" value="Genomic_DNA"/>
</dbReference>
<feature type="repeat" description="ANK" evidence="4">
    <location>
        <begin position="89"/>
        <end position="122"/>
    </location>
</feature>
<dbReference type="Gramene" id="ONK76231">
    <property type="protein sequence ID" value="ONK76231"/>
    <property type="gene ID" value="A4U43_C03F25380"/>
</dbReference>
<evidence type="ECO:0000313" key="6">
    <source>
        <dbReference type="EMBL" id="ONK76231.1"/>
    </source>
</evidence>
<organism evidence="6 7">
    <name type="scientific">Asparagus officinalis</name>
    <name type="common">Garden asparagus</name>
    <dbReference type="NCBI Taxonomy" id="4686"/>
    <lineage>
        <taxon>Eukaryota</taxon>
        <taxon>Viridiplantae</taxon>
        <taxon>Streptophyta</taxon>
        <taxon>Embryophyta</taxon>
        <taxon>Tracheophyta</taxon>
        <taxon>Spermatophyta</taxon>
        <taxon>Magnoliopsida</taxon>
        <taxon>Liliopsida</taxon>
        <taxon>Asparagales</taxon>
        <taxon>Asparagaceae</taxon>
        <taxon>Asparagoideae</taxon>
        <taxon>Asparagus</taxon>
    </lineage>
</organism>
<keyword evidence="4" id="KW-0040">ANK repeat</keyword>
<evidence type="ECO:0000256" key="4">
    <source>
        <dbReference type="PROSITE-ProRule" id="PRU00023"/>
    </source>
</evidence>
<reference evidence="7" key="1">
    <citation type="journal article" date="2017" name="Nat. Commun.">
        <title>The asparagus genome sheds light on the origin and evolution of a young Y chromosome.</title>
        <authorList>
            <person name="Harkess A."/>
            <person name="Zhou J."/>
            <person name="Xu C."/>
            <person name="Bowers J.E."/>
            <person name="Van der Hulst R."/>
            <person name="Ayyampalayam S."/>
            <person name="Mercati F."/>
            <person name="Riccardi P."/>
            <person name="McKain M.R."/>
            <person name="Kakrana A."/>
            <person name="Tang H."/>
            <person name="Ray J."/>
            <person name="Groenendijk J."/>
            <person name="Arikit S."/>
            <person name="Mathioni S.M."/>
            <person name="Nakano M."/>
            <person name="Shan H."/>
            <person name="Telgmann-Rauber A."/>
            <person name="Kanno A."/>
            <person name="Yue Z."/>
            <person name="Chen H."/>
            <person name="Li W."/>
            <person name="Chen Y."/>
            <person name="Xu X."/>
            <person name="Zhang Y."/>
            <person name="Luo S."/>
            <person name="Chen H."/>
            <person name="Gao J."/>
            <person name="Mao Z."/>
            <person name="Pires J.C."/>
            <person name="Luo M."/>
            <person name="Kudrna D."/>
            <person name="Wing R.A."/>
            <person name="Meyers B.C."/>
            <person name="Yi K."/>
            <person name="Kong H."/>
            <person name="Lavrijsen P."/>
            <person name="Sunseri F."/>
            <person name="Falavigna A."/>
            <person name="Ye Y."/>
            <person name="Leebens-Mack J.H."/>
            <person name="Chen G."/>
        </authorList>
    </citation>
    <scope>NUCLEOTIDE SEQUENCE [LARGE SCALE GENOMIC DNA]</scope>
    <source>
        <strain evidence="7">cv. DH0086</strain>
    </source>
</reference>
<keyword evidence="1" id="KW-0479">Metal-binding</keyword>